<dbReference type="SMART" id="SM00478">
    <property type="entry name" value="ENDO3c"/>
    <property type="match status" value="1"/>
</dbReference>
<evidence type="ECO:0000313" key="17">
    <source>
        <dbReference type="Proteomes" id="UP000886893"/>
    </source>
</evidence>
<keyword evidence="9" id="KW-0227">DNA damage</keyword>
<feature type="domain" description="HhH-GPD" evidence="15">
    <location>
        <begin position="36"/>
        <end position="186"/>
    </location>
</feature>
<dbReference type="SMART" id="SM00525">
    <property type="entry name" value="FES"/>
    <property type="match status" value="1"/>
</dbReference>
<comment type="similarity">
    <text evidence="4">Belongs to the Nth/MutY family.</text>
</comment>
<keyword evidence="14" id="KW-0326">Glycosidase</keyword>
<evidence type="ECO:0000256" key="10">
    <source>
        <dbReference type="ARBA" id="ARBA00022801"/>
    </source>
</evidence>
<gene>
    <name evidence="16" type="primary">mutY</name>
    <name evidence="16" type="ORF">IAD04_05440</name>
</gene>
<dbReference type="FunFam" id="1.10.340.30:FF:000002">
    <property type="entry name" value="Adenine DNA glycosylase"/>
    <property type="match status" value="1"/>
</dbReference>
<evidence type="ECO:0000256" key="4">
    <source>
        <dbReference type="ARBA" id="ARBA00008343"/>
    </source>
</evidence>
<keyword evidence="12" id="KW-0411">Iron-sulfur</keyword>
<dbReference type="Gene3D" id="1.10.340.30">
    <property type="entry name" value="Hypothetical protein, domain 2"/>
    <property type="match status" value="1"/>
</dbReference>
<dbReference type="PANTHER" id="PTHR42944:SF1">
    <property type="entry name" value="ADENINE DNA GLYCOSYLASE"/>
    <property type="match status" value="1"/>
</dbReference>
<evidence type="ECO:0000256" key="2">
    <source>
        <dbReference type="ARBA" id="ARBA00001966"/>
    </source>
</evidence>
<dbReference type="GO" id="GO:0051539">
    <property type="term" value="F:4 iron, 4 sulfur cluster binding"/>
    <property type="evidence" value="ECO:0007669"/>
    <property type="project" value="UniProtKB-KW"/>
</dbReference>
<keyword evidence="10" id="KW-0378">Hydrolase</keyword>
<dbReference type="Gene3D" id="1.10.1670.10">
    <property type="entry name" value="Helix-hairpin-Helix base-excision DNA repair enzymes (C-terminal)"/>
    <property type="match status" value="1"/>
</dbReference>
<evidence type="ECO:0000256" key="14">
    <source>
        <dbReference type="ARBA" id="ARBA00023295"/>
    </source>
</evidence>
<dbReference type="Proteomes" id="UP000886893">
    <property type="component" value="Unassembled WGS sequence"/>
</dbReference>
<dbReference type="InterPro" id="IPR023170">
    <property type="entry name" value="HhH_base_excis_C"/>
</dbReference>
<dbReference type="Pfam" id="PF00730">
    <property type="entry name" value="HhH-GPD"/>
    <property type="match status" value="1"/>
</dbReference>
<dbReference type="PANTHER" id="PTHR42944">
    <property type="entry name" value="ADENINE DNA GLYCOSYLASE"/>
    <property type="match status" value="1"/>
</dbReference>
<evidence type="ECO:0000256" key="11">
    <source>
        <dbReference type="ARBA" id="ARBA00023004"/>
    </source>
</evidence>
<evidence type="ECO:0000256" key="8">
    <source>
        <dbReference type="ARBA" id="ARBA00022723"/>
    </source>
</evidence>
<comment type="catalytic activity">
    <reaction evidence="1">
        <text>Hydrolyzes free adenine bases from 7,8-dihydro-8-oxoguanine:adenine mismatched double-stranded DNA, leaving an apurinic site.</text>
        <dbReference type="EC" id="3.2.2.31"/>
    </reaction>
</comment>
<evidence type="ECO:0000313" key="16">
    <source>
        <dbReference type="EMBL" id="HIT17797.1"/>
    </source>
</evidence>
<comment type="caution">
    <text evidence="16">The sequence shown here is derived from an EMBL/GenBank/DDBJ whole genome shotgun (WGS) entry which is preliminary data.</text>
</comment>
<keyword evidence="13" id="KW-0234">DNA repair</keyword>
<keyword evidence="11" id="KW-0408">Iron</keyword>
<comment type="function">
    <text evidence="3">Adenine glycosylase active on G-A mispairs. MutY also corrects error-prone DNA synthesis past GO lesions which are due to the oxidatively damaged form of guanine: 7,8-dihydro-8-oxoguanine (8-oxo-dGTP).</text>
</comment>
<dbReference type="GO" id="GO:0006298">
    <property type="term" value="P:mismatch repair"/>
    <property type="evidence" value="ECO:0007669"/>
    <property type="project" value="TreeGrafter"/>
</dbReference>
<dbReference type="InterPro" id="IPR011257">
    <property type="entry name" value="DNA_glycosylase"/>
</dbReference>
<dbReference type="CDD" id="cd00056">
    <property type="entry name" value="ENDO3c"/>
    <property type="match status" value="1"/>
</dbReference>
<dbReference type="GO" id="GO:0035485">
    <property type="term" value="F:adenine/guanine mispair binding"/>
    <property type="evidence" value="ECO:0007669"/>
    <property type="project" value="TreeGrafter"/>
</dbReference>
<dbReference type="GO" id="GO:0000701">
    <property type="term" value="F:purine-specific mismatch base pair DNA N-glycosylase activity"/>
    <property type="evidence" value="ECO:0007669"/>
    <property type="project" value="UniProtKB-EC"/>
</dbReference>
<evidence type="ECO:0000256" key="12">
    <source>
        <dbReference type="ARBA" id="ARBA00023014"/>
    </source>
</evidence>
<dbReference type="GO" id="GO:0034039">
    <property type="term" value="F:8-oxo-7,8-dihydroguanine DNA N-glycosylase activity"/>
    <property type="evidence" value="ECO:0007669"/>
    <property type="project" value="TreeGrafter"/>
</dbReference>
<dbReference type="InterPro" id="IPR044298">
    <property type="entry name" value="MIG/MutY"/>
</dbReference>
<dbReference type="SUPFAM" id="SSF48150">
    <property type="entry name" value="DNA-glycosylase"/>
    <property type="match status" value="1"/>
</dbReference>
<comment type="cofactor">
    <cofactor evidence="2">
        <name>[4Fe-4S] cluster</name>
        <dbReference type="ChEBI" id="CHEBI:49883"/>
    </cofactor>
</comment>
<dbReference type="InterPro" id="IPR003651">
    <property type="entry name" value="Endonuclease3_FeS-loop_motif"/>
</dbReference>
<proteinExistence type="inferred from homology"/>
<dbReference type="GO" id="GO:0006284">
    <property type="term" value="P:base-excision repair"/>
    <property type="evidence" value="ECO:0007669"/>
    <property type="project" value="InterPro"/>
</dbReference>
<reference evidence="16" key="1">
    <citation type="submission" date="2020-10" db="EMBL/GenBank/DDBJ databases">
        <authorList>
            <person name="Gilroy R."/>
        </authorList>
    </citation>
    <scope>NUCLEOTIDE SEQUENCE</scope>
    <source>
        <strain evidence="16">14508</strain>
    </source>
</reference>
<evidence type="ECO:0000256" key="6">
    <source>
        <dbReference type="ARBA" id="ARBA00022023"/>
    </source>
</evidence>
<dbReference type="InterPro" id="IPR005760">
    <property type="entry name" value="A/G_AdeGlyc_MutY"/>
</dbReference>
<dbReference type="InterPro" id="IPR004035">
    <property type="entry name" value="Endouclease-III_FeS-bd_BS"/>
</dbReference>
<protein>
    <recommendedName>
        <fullName evidence="6">Adenine DNA glycosylase</fullName>
        <ecNumber evidence="5">3.2.2.31</ecNumber>
    </recommendedName>
</protein>
<dbReference type="AlphaFoldDB" id="A0A9D1G9D8"/>
<organism evidence="16 17">
    <name type="scientific">Candidatus Caccosoma faecigallinarum</name>
    <dbReference type="NCBI Taxonomy" id="2840720"/>
    <lineage>
        <taxon>Bacteria</taxon>
        <taxon>Bacillati</taxon>
        <taxon>Bacillota</taxon>
        <taxon>Bacillota incertae sedis</taxon>
        <taxon>Candidatus Caccosoma</taxon>
    </lineage>
</organism>
<dbReference type="EC" id="3.2.2.31" evidence="5"/>
<evidence type="ECO:0000256" key="7">
    <source>
        <dbReference type="ARBA" id="ARBA00022485"/>
    </source>
</evidence>
<evidence type="ECO:0000256" key="13">
    <source>
        <dbReference type="ARBA" id="ARBA00023204"/>
    </source>
</evidence>
<evidence type="ECO:0000256" key="3">
    <source>
        <dbReference type="ARBA" id="ARBA00002933"/>
    </source>
</evidence>
<dbReference type="NCBIfam" id="TIGR01084">
    <property type="entry name" value="mutY"/>
    <property type="match status" value="1"/>
</dbReference>
<evidence type="ECO:0000256" key="9">
    <source>
        <dbReference type="ARBA" id="ARBA00022763"/>
    </source>
</evidence>
<dbReference type="InterPro" id="IPR003265">
    <property type="entry name" value="HhH-GPD_domain"/>
</dbReference>
<accession>A0A9D1G9D8</accession>
<keyword evidence="8" id="KW-0479">Metal-binding</keyword>
<dbReference type="GO" id="GO:0046872">
    <property type="term" value="F:metal ion binding"/>
    <property type="evidence" value="ECO:0007669"/>
    <property type="project" value="UniProtKB-KW"/>
</dbReference>
<sequence length="350" mass="40920">MNLDTQVLIQWFHQNKRDLPWRHTHDPYAIWISEIMLQQTRVDTVIPYYLKFLKKLPTIKDLANVSDEELYKLWEGLGYYSRAKNLKTSAQMIVKNFSGAFPKQYADALTLKGIGEYSAGAILSRAYQAPYACVDGNVLRVLSRYLTSSLDIALSSTKKYFKQQLEQLSPSNWGDFNESLMELGATICTFKSPKCDLCPLKNQCLSYQNQTIDQFPVNTKKLEVKTYPYTCIFLQYQQSYYFEIKHQGVLKDLFSPILIEGTFDENEIKDYLKTNFNLCPISIQFLPKQKHIFTHQIWQMNGYLVQIEKIPHLLKSSFYSIKQIQTQITIPICFQKFFPFLKINVNKSYQ</sequence>
<keyword evidence="7" id="KW-0004">4Fe-4S</keyword>
<evidence type="ECO:0000259" key="15">
    <source>
        <dbReference type="SMART" id="SM00478"/>
    </source>
</evidence>
<dbReference type="EMBL" id="DVKI01000171">
    <property type="protein sequence ID" value="HIT17797.1"/>
    <property type="molecule type" value="Genomic_DNA"/>
</dbReference>
<evidence type="ECO:0000256" key="5">
    <source>
        <dbReference type="ARBA" id="ARBA00012045"/>
    </source>
</evidence>
<reference evidence="16" key="2">
    <citation type="journal article" date="2021" name="PeerJ">
        <title>Extensive microbial diversity within the chicken gut microbiome revealed by metagenomics and culture.</title>
        <authorList>
            <person name="Gilroy R."/>
            <person name="Ravi A."/>
            <person name="Getino M."/>
            <person name="Pursley I."/>
            <person name="Horton D.L."/>
            <person name="Alikhan N.F."/>
            <person name="Baker D."/>
            <person name="Gharbi K."/>
            <person name="Hall N."/>
            <person name="Watson M."/>
            <person name="Adriaenssens E.M."/>
            <person name="Foster-Nyarko E."/>
            <person name="Jarju S."/>
            <person name="Secka A."/>
            <person name="Antonio M."/>
            <person name="Oren A."/>
            <person name="Chaudhuri R.R."/>
            <person name="La Ragione R."/>
            <person name="Hildebrand F."/>
            <person name="Pallen M.J."/>
        </authorList>
    </citation>
    <scope>NUCLEOTIDE SEQUENCE</scope>
    <source>
        <strain evidence="16">14508</strain>
    </source>
</reference>
<evidence type="ECO:0000256" key="1">
    <source>
        <dbReference type="ARBA" id="ARBA00000843"/>
    </source>
</evidence>
<name>A0A9D1G9D8_9FIRM</name>
<dbReference type="PROSITE" id="PS00764">
    <property type="entry name" value="ENDONUCLEASE_III_1"/>
    <property type="match status" value="1"/>
</dbReference>
<dbReference type="GO" id="GO:0032357">
    <property type="term" value="F:oxidized purine DNA binding"/>
    <property type="evidence" value="ECO:0007669"/>
    <property type="project" value="TreeGrafter"/>
</dbReference>